<keyword evidence="1" id="KW-0812">Transmembrane</keyword>
<reference evidence="2 3" key="1">
    <citation type="submission" date="2020-07" db="EMBL/GenBank/DDBJ databases">
        <title>Comparative genomics of pyrophilous fungi reveals a link between fire events and developmental genes.</title>
        <authorList>
            <consortium name="DOE Joint Genome Institute"/>
            <person name="Steindorff A.S."/>
            <person name="Carver A."/>
            <person name="Calhoun S."/>
            <person name="Stillman K."/>
            <person name="Liu H."/>
            <person name="Lipzen A."/>
            <person name="Pangilinan J."/>
            <person name="Labutti K."/>
            <person name="Bruns T.D."/>
            <person name="Grigoriev I.V."/>
        </authorList>
    </citation>
    <scope>NUCLEOTIDE SEQUENCE [LARGE SCALE GENOMIC DNA]</scope>
    <source>
        <strain evidence="2 3">CBS 144469</strain>
    </source>
</reference>
<organism evidence="2 3">
    <name type="scientific">Ephemerocybe angulata</name>
    <dbReference type="NCBI Taxonomy" id="980116"/>
    <lineage>
        <taxon>Eukaryota</taxon>
        <taxon>Fungi</taxon>
        <taxon>Dikarya</taxon>
        <taxon>Basidiomycota</taxon>
        <taxon>Agaricomycotina</taxon>
        <taxon>Agaricomycetes</taxon>
        <taxon>Agaricomycetidae</taxon>
        <taxon>Agaricales</taxon>
        <taxon>Agaricineae</taxon>
        <taxon>Psathyrellaceae</taxon>
        <taxon>Ephemerocybe</taxon>
    </lineage>
</organism>
<accession>A0A8H6IDK4</accession>
<dbReference type="AlphaFoldDB" id="A0A8H6IDK4"/>
<sequence length="189" mass="21495">MFSSGLCLIPLLIVVLRSSSLSLLSYYFIHHHLCIHRILNPIQSISPIMCLLVVLVQFNPLHYYLLIFLVSILYHRIRRTRFASLVVFWFTLHSLVDSVSFLSLSLSLSSLLSLYHLNSSRLKRVGSVFVSVLSVGVGLIGIPLCLRSPTFCRESHISLKTALRVPHPALLEFGRRRRLRTSRLVCRAA</sequence>
<name>A0A8H6IDK4_9AGAR</name>
<feature type="transmembrane region" description="Helical" evidence="1">
    <location>
        <begin position="86"/>
        <end position="108"/>
    </location>
</feature>
<evidence type="ECO:0000313" key="3">
    <source>
        <dbReference type="Proteomes" id="UP000521943"/>
    </source>
</evidence>
<evidence type="ECO:0000256" key="1">
    <source>
        <dbReference type="SAM" id="Phobius"/>
    </source>
</evidence>
<dbReference type="Proteomes" id="UP000521943">
    <property type="component" value="Unassembled WGS sequence"/>
</dbReference>
<feature type="transmembrane region" description="Helical" evidence="1">
    <location>
        <begin position="128"/>
        <end position="146"/>
    </location>
</feature>
<keyword evidence="1" id="KW-0472">Membrane</keyword>
<protein>
    <submittedName>
        <fullName evidence="2">Uncharacterized protein</fullName>
    </submittedName>
</protein>
<feature type="transmembrane region" description="Helical" evidence="1">
    <location>
        <begin position="44"/>
        <end position="74"/>
    </location>
</feature>
<evidence type="ECO:0000313" key="2">
    <source>
        <dbReference type="EMBL" id="KAF6763586.1"/>
    </source>
</evidence>
<keyword evidence="3" id="KW-1185">Reference proteome</keyword>
<dbReference type="EMBL" id="JACGCI010000005">
    <property type="protein sequence ID" value="KAF6763586.1"/>
    <property type="molecule type" value="Genomic_DNA"/>
</dbReference>
<comment type="caution">
    <text evidence="2">The sequence shown here is derived from an EMBL/GenBank/DDBJ whole genome shotgun (WGS) entry which is preliminary data.</text>
</comment>
<keyword evidence="1" id="KW-1133">Transmembrane helix</keyword>
<proteinExistence type="predicted"/>
<gene>
    <name evidence="2" type="ORF">DFP72DRAFT_872848</name>
</gene>